<reference evidence="1 2" key="1">
    <citation type="journal article" date="2023" name="Sci. Data">
        <title>Genome assembly of the Korean intertidal mud-creeper Batillaria attramentaria.</title>
        <authorList>
            <person name="Patra A.K."/>
            <person name="Ho P.T."/>
            <person name="Jun S."/>
            <person name="Lee S.J."/>
            <person name="Kim Y."/>
            <person name="Won Y.J."/>
        </authorList>
    </citation>
    <scope>NUCLEOTIDE SEQUENCE [LARGE SCALE GENOMIC DNA]</scope>
    <source>
        <strain evidence="1">Wonlab-2016</strain>
    </source>
</reference>
<sequence>CSHRAPRACLLLVFATNFVRNSTRTIEDSKSLTRSRPHKPYVVRKDLPVAGDPDCLSLLAAQCGASPSKRHRDDRDRGPEER</sequence>
<comment type="caution">
    <text evidence="1">The sequence shown here is derived from an EMBL/GenBank/DDBJ whole genome shotgun (WGS) entry which is preliminary data.</text>
</comment>
<evidence type="ECO:0000313" key="2">
    <source>
        <dbReference type="Proteomes" id="UP001519460"/>
    </source>
</evidence>
<organism evidence="1 2">
    <name type="scientific">Batillaria attramentaria</name>
    <dbReference type="NCBI Taxonomy" id="370345"/>
    <lineage>
        <taxon>Eukaryota</taxon>
        <taxon>Metazoa</taxon>
        <taxon>Spiralia</taxon>
        <taxon>Lophotrochozoa</taxon>
        <taxon>Mollusca</taxon>
        <taxon>Gastropoda</taxon>
        <taxon>Caenogastropoda</taxon>
        <taxon>Sorbeoconcha</taxon>
        <taxon>Cerithioidea</taxon>
        <taxon>Batillariidae</taxon>
        <taxon>Batillaria</taxon>
    </lineage>
</organism>
<dbReference type="Proteomes" id="UP001519460">
    <property type="component" value="Unassembled WGS sequence"/>
</dbReference>
<dbReference type="EMBL" id="JACVVK020000201">
    <property type="protein sequence ID" value="KAK7484955.1"/>
    <property type="molecule type" value="Genomic_DNA"/>
</dbReference>
<keyword evidence="2" id="KW-1185">Reference proteome</keyword>
<dbReference type="AlphaFoldDB" id="A0ABD0KD97"/>
<gene>
    <name evidence="1" type="ORF">BaRGS_00023733</name>
</gene>
<proteinExistence type="predicted"/>
<feature type="non-terminal residue" evidence="1">
    <location>
        <position position="1"/>
    </location>
</feature>
<evidence type="ECO:0008006" key="3">
    <source>
        <dbReference type="Google" id="ProtNLM"/>
    </source>
</evidence>
<accession>A0ABD0KD97</accession>
<name>A0ABD0KD97_9CAEN</name>
<protein>
    <recommendedName>
        <fullName evidence="3">Secreted protein</fullName>
    </recommendedName>
</protein>
<evidence type="ECO:0000313" key="1">
    <source>
        <dbReference type="EMBL" id="KAK7484955.1"/>
    </source>
</evidence>